<dbReference type="Proteomes" id="UP001597206">
    <property type="component" value="Unassembled WGS sequence"/>
</dbReference>
<dbReference type="InterPro" id="IPR019613">
    <property type="entry name" value="DUF4198"/>
</dbReference>
<reference evidence="3" key="1">
    <citation type="journal article" date="2019" name="Int. J. Syst. Evol. Microbiol.">
        <title>The Global Catalogue of Microorganisms (GCM) 10K type strain sequencing project: providing services to taxonomists for standard genome sequencing and annotation.</title>
        <authorList>
            <consortium name="The Broad Institute Genomics Platform"/>
            <consortium name="The Broad Institute Genome Sequencing Center for Infectious Disease"/>
            <person name="Wu L."/>
            <person name="Ma J."/>
        </authorList>
    </citation>
    <scope>NUCLEOTIDE SEQUENCE [LARGE SCALE GENOMIC DNA]</scope>
    <source>
        <strain evidence="3">CCUG 58411</strain>
    </source>
</reference>
<keyword evidence="3" id="KW-1185">Reference proteome</keyword>
<evidence type="ECO:0000313" key="3">
    <source>
        <dbReference type="Proteomes" id="UP001597206"/>
    </source>
</evidence>
<comment type="caution">
    <text evidence="2">The sequence shown here is derived from an EMBL/GenBank/DDBJ whole genome shotgun (WGS) entry which is preliminary data.</text>
</comment>
<feature type="signal peptide" evidence="1">
    <location>
        <begin position="1"/>
        <end position="21"/>
    </location>
</feature>
<name>A0ABW3PDA4_9PROT</name>
<organism evidence="2 3">
    <name type="scientific">Methylophilus flavus</name>
    <dbReference type="NCBI Taxonomy" id="640084"/>
    <lineage>
        <taxon>Bacteria</taxon>
        <taxon>Pseudomonadati</taxon>
        <taxon>Pseudomonadota</taxon>
        <taxon>Betaproteobacteria</taxon>
        <taxon>Nitrosomonadales</taxon>
        <taxon>Methylophilaceae</taxon>
        <taxon>Methylophilus</taxon>
    </lineage>
</organism>
<accession>A0ABW3PDA4</accession>
<dbReference type="RefSeq" id="WP_379034648.1">
    <property type="nucleotide sequence ID" value="NZ_JBHTLN010000002.1"/>
</dbReference>
<proteinExistence type="predicted"/>
<sequence length="266" mass="29205">MKKIVALLSLALVMTASTVQAHGFWILPSSTVLSASQFVTFDAAVSNDPFQINHRPLAIDGLAILAPDGSQVTPVNTLKGELRTVFDAKFDKKGTYRVELVRSGFRANWKDSENKPKRFMGTAEALAKEVPADAKDLQVSETESRLENYITVGKPSALTPSNKGLELVVGSHPNDVVSGEPVELTFLVDGKPTADVEVAIVRGQTQYRNNPEEKNFKTDKNGKIKVSFDQAGMYWLDADFKDNHVSNKLAKERALSYVLTLEVLPQ</sequence>
<dbReference type="Pfam" id="PF10670">
    <property type="entry name" value="DUF4198"/>
    <property type="match status" value="1"/>
</dbReference>
<evidence type="ECO:0000313" key="2">
    <source>
        <dbReference type="EMBL" id="MFD1123192.1"/>
    </source>
</evidence>
<keyword evidence="1" id="KW-0732">Signal</keyword>
<dbReference type="EMBL" id="JBHTLN010000002">
    <property type="protein sequence ID" value="MFD1123192.1"/>
    <property type="molecule type" value="Genomic_DNA"/>
</dbReference>
<protein>
    <submittedName>
        <fullName evidence="2">DUF4198 domain-containing protein</fullName>
    </submittedName>
</protein>
<evidence type="ECO:0000256" key="1">
    <source>
        <dbReference type="SAM" id="SignalP"/>
    </source>
</evidence>
<gene>
    <name evidence="2" type="ORF">ACFQ2T_11795</name>
</gene>
<feature type="chain" id="PRO_5046675782" evidence="1">
    <location>
        <begin position="22"/>
        <end position="266"/>
    </location>
</feature>